<evidence type="ECO:0000313" key="3">
    <source>
        <dbReference type="Proteomes" id="UP001299596"/>
    </source>
</evidence>
<sequence length="256" mass="28167">MDANPLSSPGPDRIVVAGDWDGNTGRACLVIWYAGTRNIPLVLQLGDFGFWTPGEETESYLDAVEASCAEHGVQVICLDGNHEFFPALYALPVSPETGMRPLRPHVHHLPRGLRWRWHGKTWMALGGAHSVDRLQRSEGRSWWKDEHLTQADVERAITPGPVDVIVSHDAPDGVLVPGLRPDQFPASELATAEWHRRQVGTVVYATTPQLLLHGHYHVRYTGRCGTTTVLGLADDSAMLADNIVVLNLVGDLQPTK</sequence>
<name>A0ABU5XM47_9MYCO</name>
<gene>
    <name evidence="2" type="ORF">K6T79_18535</name>
</gene>
<dbReference type="SUPFAM" id="SSF56300">
    <property type="entry name" value="Metallo-dependent phosphatases"/>
    <property type="match status" value="1"/>
</dbReference>
<dbReference type="EMBL" id="JAYJJR010000013">
    <property type="protein sequence ID" value="MEB3023043.1"/>
    <property type="molecule type" value="Genomic_DNA"/>
</dbReference>
<comment type="caution">
    <text evidence="2">The sequence shown here is derived from an EMBL/GenBank/DDBJ whole genome shotgun (WGS) entry which is preliminary data.</text>
</comment>
<dbReference type="Pfam" id="PF00149">
    <property type="entry name" value="Metallophos"/>
    <property type="match status" value="1"/>
</dbReference>
<keyword evidence="3" id="KW-1185">Reference proteome</keyword>
<reference evidence="2 3" key="1">
    <citation type="submission" date="2023-12" db="EMBL/GenBank/DDBJ databases">
        <title>Description of new species of Mycobacterium terrae complex isolated from sewage at the Sao Paulo Zoological Park Foundation in Brazil.</title>
        <authorList>
            <person name="Romagnoli C.L."/>
            <person name="Conceicao E.C."/>
            <person name="Machado E."/>
            <person name="Barreto L.B.P.F."/>
            <person name="Sharma A."/>
            <person name="Silva N.M."/>
            <person name="Marques L.E."/>
            <person name="Juliana M.A."/>
            <person name="Lourenco M.C.S."/>
            <person name="Digiampietri L.A."/>
            <person name="Suffys P.N."/>
            <person name="Viana-Niero C."/>
        </authorList>
    </citation>
    <scope>NUCLEOTIDE SEQUENCE [LARGE SCALE GENOMIC DNA]</scope>
    <source>
        <strain evidence="2 3">MYC098</strain>
    </source>
</reference>
<organism evidence="2 3">
    <name type="scientific">[Mycobacterium] crassicus</name>
    <dbReference type="NCBI Taxonomy" id="2872309"/>
    <lineage>
        <taxon>Bacteria</taxon>
        <taxon>Bacillati</taxon>
        <taxon>Actinomycetota</taxon>
        <taxon>Actinomycetes</taxon>
        <taxon>Mycobacteriales</taxon>
        <taxon>Mycobacteriaceae</taxon>
        <taxon>Mycolicibacter</taxon>
    </lineage>
</organism>
<dbReference type="Proteomes" id="UP001299596">
    <property type="component" value="Unassembled WGS sequence"/>
</dbReference>
<proteinExistence type="predicted"/>
<dbReference type="InterPro" id="IPR029052">
    <property type="entry name" value="Metallo-depent_PP-like"/>
</dbReference>
<evidence type="ECO:0000259" key="1">
    <source>
        <dbReference type="Pfam" id="PF00149"/>
    </source>
</evidence>
<dbReference type="Gene3D" id="3.60.21.10">
    <property type="match status" value="1"/>
</dbReference>
<protein>
    <submittedName>
        <fullName evidence="2">Metallophosphoesterase</fullName>
    </submittedName>
</protein>
<evidence type="ECO:0000313" key="2">
    <source>
        <dbReference type="EMBL" id="MEB3023043.1"/>
    </source>
</evidence>
<dbReference type="InterPro" id="IPR004843">
    <property type="entry name" value="Calcineurin-like_PHP"/>
</dbReference>
<dbReference type="RefSeq" id="WP_329780306.1">
    <property type="nucleotide sequence ID" value="NZ_JAYJJR010000013.1"/>
</dbReference>
<accession>A0ABU5XM47</accession>
<feature type="domain" description="Calcineurin-like phosphoesterase" evidence="1">
    <location>
        <begin position="13"/>
        <end position="218"/>
    </location>
</feature>